<protein>
    <recommendedName>
        <fullName evidence="2">glutathione-specific gamma-glutamylcyclotransferase</fullName>
        <ecNumber evidence="2">4.3.2.7</ecNumber>
    </recommendedName>
</protein>
<reference evidence="5" key="1">
    <citation type="submission" date="2020-07" db="EMBL/GenBank/DDBJ databases">
        <authorList>
            <person name="Nazaruddin N."/>
        </authorList>
    </citation>
    <scope>NUCLEOTIDE SEQUENCE</scope>
</reference>
<dbReference type="Proteomes" id="UP000752696">
    <property type="component" value="Unassembled WGS sequence"/>
</dbReference>
<keyword evidence="6" id="KW-1185">Reference proteome</keyword>
<dbReference type="AlphaFoldDB" id="A0A6V7GW26"/>
<dbReference type="Pfam" id="PF04752">
    <property type="entry name" value="ChaC"/>
    <property type="match status" value="1"/>
</dbReference>
<comment type="similarity">
    <text evidence="1">Belongs to the gamma-glutamylcyclotransferase family. ChaC subfamily.</text>
</comment>
<organism evidence="5 6">
    <name type="scientific">Heterotrigona itama</name>
    <dbReference type="NCBI Taxonomy" id="395501"/>
    <lineage>
        <taxon>Eukaryota</taxon>
        <taxon>Metazoa</taxon>
        <taxon>Ecdysozoa</taxon>
        <taxon>Arthropoda</taxon>
        <taxon>Hexapoda</taxon>
        <taxon>Insecta</taxon>
        <taxon>Pterygota</taxon>
        <taxon>Neoptera</taxon>
        <taxon>Endopterygota</taxon>
        <taxon>Hymenoptera</taxon>
        <taxon>Apocrita</taxon>
        <taxon>Aculeata</taxon>
        <taxon>Apoidea</taxon>
        <taxon>Anthophila</taxon>
        <taxon>Apidae</taxon>
        <taxon>Heterotrigona</taxon>
    </lineage>
</organism>
<dbReference type="EMBL" id="CAJDYZ010002263">
    <property type="protein sequence ID" value="CAD1469375.1"/>
    <property type="molecule type" value="Genomic_DNA"/>
</dbReference>
<evidence type="ECO:0000313" key="5">
    <source>
        <dbReference type="EMBL" id="CAD1469375.1"/>
    </source>
</evidence>
<evidence type="ECO:0000256" key="4">
    <source>
        <dbReference type="ARBA" id="ARBA00048073"/>
    </source>
</evidence>
<feature type="non-terminal residue" evidence="5">
    <location>
        <position position="231"/>
    </location>
</feature>
<dbReference type="EC" id="4.3.2.7" evidence="2"/>
<dbReference type="GO" id="GO:0006751">
    <property type="term" value="P:glutathione catabolic process"/>
    <property type="evidence" value="ECO:0007669"/>
    <property type="project" value="InterPro"/>
</dbReference>
<comment type="caution">
    <text evidence="5">The sequence shown here is derived from an EMBL/GenBank/DDBJ whole genome shotgun (WGS) entry which is preliminary data.</text>
</comment>
<comment type="catalytic activity">
    <reaction evidence="4">
        <text>glutathione = L-cysteinylglycine + 5-oxo-L-proline</text>
        <dbReference type="Rhea" id="RHEA:47724"/>
        <dbReference type="ChEBI" id="CHEBI:57925"/>
        <dbReference type="ChEBI" id="CHEBI:58402"/>
        <dbReference type="ChEBI" id="CHEBI:61694"/>
        <dbReference type="EC" id="4.3.2.7"/>
    </reaction>
</comment>
<dbReference type="PANTHER" id="PTHR12192:SF26">
    <property type="entry name" value="GLUTATHIONE-SPECIFIC GAMMA-GLUTAMYLCYCLOTRANSFERASE 1"/>
    <property type="match status" value="1"/>
</dbReference>
<dbReference type="PANTHER" id="PTHR12192">
    <property type="entry name" value="CATION TRANSPORT PROTEIN CHAC-RELATED"/>
    <property type="match status" value="1"/>
</dbReference>
<accession>A0A6V7GW26</accession>
<dbReference type="SUPFAM" id="SSF110857">
    <property type="entry name" value="Gamma-glutamyl cyclotransferase-like"/>
    <property type="match status" value="1"/>
</dbReference>
<dbReference type="CDD" id="cd06661">
    <property type="entry name" value="GGCT_like"/>
    <property type="match status" value="1"/>
</dbReference>
<evidence type="ECO:0000313" key="6">
    <source>
        <dbReference type="Proteomes" id="UP000752696"/>
    </source>
</evidence>
<sequence length="231" mass="26539">MEARSNNQNSLWVFGYGSLCWYPGFKYKRSAVGHIKGFSRRFWQGNITHRGTIEKGVVYGRAFQVQDSAALPYLESRECTLGGYVTTITTFHSREGNKSIPVITYIATNKNEHWLGEAPLHAIAKQISECSGPNGHNVEYLLRLAEFMHRYLPEAHDEHLFKLEVLVRSRIKEMNMCLDTLMGDRDFNIDLEDIDGKDEDNVVTNNATKNLRKNSFQFTLQVPDKTMRCLK</sequence>
<dbReference type="InterPro" id="IPR006840">
    <property type="entry name" value="ChaC"/>
</dbReference>
<dbReference type="OrthoDB" id="1933483at2759"/>
<proteinExistence type="inferred from homology"/>
<evidence type="ECO:0000256" key="3">
    <source>
        <dbReference type="ARBA" id="ARBA00023239"/>
    </source>
</evidence>
<dbReference type="InterPro" id="IPR036568">
    <property type="entry name" value="GGCT-like_sf"/>
</dbReference>
<evidence type="ECO:0000256" key="2">
    <source>
        <dbReference type="ARBA" id="ARBA00012344"/>
    </source>
</evidence>
<evidence type="ECO:0000256" key="1">
    <source>
        <dbReference type="ARBA" id="ARBA00009662"/>
    </source>
</evidence>
<gene>
    <name evidence="5" type="ORF">MHI_LOCUS123554</name>
</gene>
<dbReference type="GO" id="GO:0061928">
    <property type="term" value="F:glutathione specific gamma-glutamylcyclotransferase activity"/>
    <property type="evidence" value="ECO:0007669"/>
    <property type="project" value="UniProtKB-EC"/>
</dbReference>
<dbReference type="Gene3D" id="3.10.490.10">
    <property type="entry name" value="Gamma-glutamyl cyclotransferase-like"/>
    <property type="match status" value="1"/>
</dbReference>
<dbReference type="InterPro" id="IPR013024">
    <property type="entry name" value="GGCT-like"/>
</dbReference>
<keyword evidence="3" id="KW-0456">Lyase</keyword>
<dbReference type="GO" id="GO:0005737">
    <property type="term" value="C:cytoplasm"/>
    <property type="evidence" value="ECO:0007669"/>
    <property type="project" value="TreeGrafter"/>
</dbReference>
<name>A0A6V7GW26_9HYME</name>